<dbReference type="InterPro" id="IPR037873">
    <property type="entry name" value="BamE-like"/>
</dbReference>
<protein>
    <submittedName>
        <fullName evidence="8">OmpA family protein</fullName>
    </submittedName>
</protein>
<dbReference type="RefSeq" id="WP_237411614.1">
    <property type="nucleotide sequence ID" value="NZ_VTDN01000018.1"/>
</dbReference>
<comment type="subcellular location">
    <subcellularLocation>
        <location evidence="1">Cell outer membrane</location>
    </subcellularLocation>
</comment>
<feature type="domain" description="OmpA-like" evidence="7">
    <location>
        <begin position="148"/>
        <end position="270"/>
    </location>
</feature>
<evidence type="ECO:0000256" key="2">
    <source>
        <dbReference type="ARBA" id="ARBA00022729"/>
    </source>
</evidence>
<gene>
    <name evidence="8" type="ORF">I2F25_12620</name>
</gene>
<dbReference type="InterPro" id="IPR036737">
    <property type="entry name" value="OmpA-like_sf"/>
</dbReference>
<feature type="signal peptide" evidence="6">
    <location>
        <begin position="1"/>
        <end position="25"/>
    </location>
</feature>
<evidence type="ECO:0000256" key="1">
    <source>
        <dbReference type="ARBA" id="ARBA00004442"/>
    </source>
</evidence>
<keyword evidence="2 6" id="KW-0732">Signal</keyword>
<evidence type="ECO:0000256" key="6">
    <source>
        <dbReference type="SAM" id="SignalP"/>
    </source>
</evidence>
<keyword evidence="4" id="KW-0998">Cell outer membrane</keyword>
<comment type="caution">
    <text evidence="8">The sequence shown here is derived from an EMBL/GenBank/DDBJ whole genome shotgun (WGS) entry which is preliminary data.</text>
</comment>
<accession>A0ABU6DVJ6</accession>
<dbReference type="InterPro" id="IPR006664">
    <property type="entry name" value="OMP_bac"/>
</dbReference>
<name>A0ABU6DVJ6_9GAMM</name>
<organism evidence="8 9">
    <name type="scientific">Acinetobacter pollinis</name>
    <dbReference type="NCBI Taxonomy" id="2605270"/>
    <lineage>
        <taxon>Bacteria</taxon>
        <taxon>Pseudomonadati</taxon>
        <taxon>Pseudomonadota</taxon>
        <taxon>Gammaproteobacteria</taxon>
        <taxon>Moraxellales</taxon>
        <taxon>Moraxellaceae</taxon>
        <taxon>Acinetobacter</taxon>
    </lineage>
</organism>
<dbReference type="Gene3D" id="3.30.1450.10">
    <property type="match status" value="1"/>
</dbReference>
<feature type="chain" id="PRO_5046708721" evidence="6">
    <location>
        <begin position="26"/>
        <end position="270"/>
    </location>
</feature>
<evidence type="ECO:0000313" key="9">
    <source>
        <dbReference type="Proteomes" id="UP001339883"/>
    </source>
</evidence>
<sequence>MKKIISTLFMSTALTLTMLSMSAKAEEVSATSDSDIQFPDVKDSYLKQVPRYEYGTIANLSTGLTKDQYRHLLGNPQFSEGLLFVRTWNYVLDIRVPNTQQYKRCQLRIDFDKDYIGEHLYWKGEECQGLMDWGVNNHPVIVPAPIPVKQEVIPHTAYVLFAFDRSDKKAIVSTDSPIETIVREIKKSDTQKVTVTGYTDTKGSYSYNQKLSQARAKTVEQALIQSGISADIIHVVAANKTSQFEQCKGEQRTVAKRSCESPNRRVVVEW</sequence>
<keyword evidence="3 5" id="KW-0472">Membrane</keyword>
<dbReference type="InterPro" id="IPR007450">
    <property type="entry name" value="BamE_dom"/>
</dbReference>
<dbReference type="Proteomes" id="UP001339883">
    <property type="component" value="Unassembled WGS sequence"/>
</dbReference>
<reference evidence="8 9" key="1">
    <citation type="submission" date="2019-08" db="EMBL/GenBank/DDBJ databases">
        <title>Five species of Acinetobacter isolated from floral nectar and animal pollinators.</title>
        <authorList>
            <person name="Hendry T.A."/>
        </authorList>
    </citation>
    <scope>NUCLEOTIDE SEQUENCE [LARGE SCALE GENOMIC DNA]</scope>
    <source>
        <strain evidence="8 9">MD18.27</strain>
    </source>
</reference>
<dbReference type="PANTHER" id="PTHR30329:SF21">
    <property type="entry name" value="LIPOPROTEIN YIAD-RELATED"/>
    <property type="match status" value="1"/>
</dbReference>
<dbReference type="Pfam" id="PF00691">
    <property type="entry name" value="OmpA"/>
    <property type="match status" value="1"/>
</dbReference>
<evidence type="ECO:0000256" key="4">
    <source>
        <dbReference type="ARBA" id="ARBA00023237"/>
    </source>
</evidence>
<dbReference type="InterPro" id="IPR006665">
    <property type="entry name" value="OmpA-like"/>
</dbReference>
<dbReference type="Pfam" id="PF04355">
    <property type="entry name" value="BamE"/>
    <property type="match status" value="1"/>
</dbReference>
<dbReference type="SUPFAM" id="SSF103088">
    <property type="entry name" value="OmpA-like"/>
    <property type="match status" value="1"/>
</dbReference>
<dbReference type="PROSITE" id="PS51123">
    <property type="entry name" value="OMPA_2"/>
    <property type="match status" value="1"/>
</dbReference>
<evidence type="ECO:0000259" key="7">
    <source>
        <dbReference type="PROSITE" id="PS51123"/>
    </source>
</evidence>
<evidence type="ECO:0000313" key="8">
    <source>
        <dbReference type="EMBL" id="MEB5477868.1"/>
    </source>
</evidence>
<dbReference type="EMBL" id="VTDN01000018">
    <property type="protein sequence ID" value="MEB5477868.1"/>
    <property type="molecule type" value="Genomic_DNA"/>
</dbReference>
<dbReference type="NCBIfam" id="NF047726">
    <property type="entry name" value="AutTranAdhPGAsTpgA"/>
    <property type="match status" value="1"/>
</dbReference>
<evidence type="ECO:0000256" key="3">
    <source>
        <dbReference type="ARBA" id="ARBA00023136"/>
    </source>
</evidence>
<dbReference type="PRINTS" id="PR01021">
    <property type="entry name" value="OMPADOMAIN"/>
</dbReference>
<evidence type="ECO:0000256" key="5">
    <source>
        <dbReference type="PROSITE-ProRule" id="PRU00473"/>
    </source>
</evidence>
<dbReference type="InterPro" id="IPR050330">
    <property type="entry name" value="Bact_OuterMem_StrucFunc"/>
</dbReference>
<dbReference type="Gene3D" id="3.30.1330.60">
    <property type="entry name" value="OmpA-like domain"/>
    <property type="match status" value="1"/>
</dbReference>
<dbReference type="CDD" id="cd07185">
    <property type="entry name" value="OmpA_C-like"/>
    <property type="match status" value="1"/>
</dbReference>
<proteinExistence type="predicted"/>
<keyword evidence="9" id="KW-1185">Reference proteome</keyword>
<dbReference type="PANTHER" id="PTHR30329">
    <property type="entry name" value="STATOR ELEMENT OF FLAGELLAR MOTOR COMPLEX"/>
    <property type="match status" value="1"/>
</dbReference>